<keyword evidence="11" id="KW-0012">Acyltransferase</keyword>
<organism evidence="11 12">
    <name type="scientific">Ureibacillus suwonensis</name>
    <dbReference type="NCBI Taxonomy" id="313007"/>
    <lineage>
        <taxon>Bacteria</taxon>
        <taxon>Bacillati</taxon>
        <taxon>Bacillota</taxon>
        <taxon>Bacilli</taxon>
        <taxon>Bacillales</taxon>
        <taxon>Caryophanaceae</taxon>
        <taxon>Ureibacillus</taxon>
    </lineage>
</organism>
<comment type="pathway">
    <text evidence="10">Lipid metabolism; phospholipid metabolism.</text>
</comment>
<dbReference type="SUPFAM" id="SSF53659">
    <property type="entry name" value="Isocitrate/Isopropylmalate dehydrogenase-like"/>
    <property type="match status" value="1"/>
</dbReference>
<evidence type="ECO:0000256" key="6">
    <source>
        <dbReference type="ARBA" id="ARBA00023209"/>
    </source>
</evidence>
<dbReference type="PANTHER" id="PTHR30100:SF1">
    <property type="entry name" value="PHOSPHATE ACYLTRANSFERASE"/>
    <property type="match status" value="1"/>
</dbReference>
<name>A0ABW0R923_9BACL</name>
<evidence type="ECO:0000313" key="12">
    <source>
        <dbReference type="Proteomes" id="UP001595978"/>
    </source>
</evidence>
<dbReference type="Pfam" id="PF02504">
    <property type="entry name" value="FA_synthesis"/>
    <property type="match status" value="1"/>
</dbReference>
<dbReference type="PANTHER" id="PTHR30100">
    <property type="entry name" value="FATTY ACID/PHOSPHOLIPID SYNTHESIS PROTEIN PLSX"/>
    <property type="match status" value="1"/>
</dbReference>
<dbReference type="InterPro" id="IPR003664">
    <property type="entry name" value="FA_synthesis"/>
</dbReference>
<keyword evidence="7 10" id="KW-1208">Phospholipid metabolism</keyword>
<dbReference type="NCBIfam" id="TIGR00182">
    <property type="entry name" value="plsX"/>
    <property type="match status" value="1"/>
</dbReference>
<gene>
    <name evidence="10 11" type="primary">plsX</name>
    <name evidence="11" type="ORF">ACFPOH_05765</name>
</gene>
<comment type="subcellular location">
    <subcellularLocation>
        <location evidence="10">Cytoplasm</location>
    </subcellularLocation>
    <text evidence="10">Associated with the membrane possibly through PlsY.</text>
</comment>
<keyword evidence="6 10" id="KW-0594">Phospholipid biosynthesis</keyword>
<dbReference type="Proteomes" id="UP001595978">
    <property type="component" value="Unassembled WGS sequence"/>
</dbReference>
<evidence type="ECO:0000313" key="11">
    <source>
        <dbReference type="EMBL" id="MFC5541287.1"/>
    </source>
</evidence>
<dbReference type="InterPro" id="IPR012281">
    <property type="entry name" value="Phospholipid_synth_PlsX-like"/>
</dbReference>
<comment type="subunit">
    <text evidence="9 10">Homodimer. Probably interacts with PlsY.</text>
</comment>
<dbReference type="RefSeq" id="WP_390309031.1">
    <property type="nucleotide sequence ID" value="NZ_JBHSNQ010000048.1"/>
</dbReference>
<evidence type="ECO:0000256" key="8">
    <source>
        <dbReference type="ARBA" id="ARBA00024069"/>
    </source>
</evidence>
<comment type="similarity">
    <text evidence="10">Belongs to the PlsX family.</text>
</comment>
<dbReference type="PIRSF" id="PIRSF002465">
    <property type="entry name" value="Phsphlp_syn_PlsX"/>
    <property type="match status" value="1"/>
</dbReference>
<comment type="catalytic activity">
    <reaction evidence="1 10">
        <text>a fatty acyl-[ACP] + phosphate = an acyl phosphate + holo-[ACP]</text>
        <dbReference type="Rhea" id="RHEA:42292"/>
        <dbReference type="Rhea" id="RHEA-COMP:9685"/>
        <dbReference type="Rhea" id="RHEA-COMP:14125"/>
        <dbReference type="ChEBI" id="CHEBI:43474"/>
        <dbReference type="ChEBI" id="CHEBI:59918"/>
        <dbReference type="ChEBI" id="CHEBI:64479"/>
        <dbReference type="ChEBI" id="CHEBI:138651"/>
        <dbReference type="EC" id="2.3.1.274"/>
    </reaction>
</comment>
<evidence type="ECO:0000256" key="2">
    <source>
        <dbReference type="ARBA" id="ARBA00022490"/>
    </source>
</evidence>
<sequence length="332" mass="36015">MKIAIDGMGGDHAPKAIVEGVNEALKDFPNIEIQLYGKKEELEKYIVQNERVEIIHCEEVITGDDEPVRSVRRKKDSSMTRMLEAVHEGKADACISAGNTGAYMSGGLFKVGRIDGVLRPALATTLPTIDGKGFLMLDLGANAEAKPENLVQFAIMGNIYAKKVRGIEKPRVGLLNIGTEEHKGNELTKSVYEKLQQADLHFVGNVEARDLLDGVADVVVTDGFTGNMVLKSIEGTAGALMKMIKDVFMASAKGKLAALLVKNELKGLKNKLDYSEHGGALLFGLQAPVVKAHGSSDSRAIYNTIRQAATMVEHDIVNVMKQAILESQKEQE</sequence>
<evidence type="ECO:0000256" key="1">
    <source>
        <dbReference type="ARBA" id="ARBA00001232"/>
    </source>
</evidence>
<comment type="function">
    <text evidence="10">Catalyzes the reversible formation of acyl-phosphate (acyl-PO(4)) from acyl-[acyl-carrier-protein] (acyl-ACP). This enzyme utilizes acyl-ACP as fatty acyl donor, but not acyl-CoA.</text>
</comment>
<dbReference type="HAMAP" id="MF_00019">
    <property type="entry name" value="PlsX"/>
    <property type="match status" value="1"/>
</dbReference>
<protein>
    <recommendedName>
        <fullName evidence="8 10">Phosphate acyltransferase</fullName>
        <ecNumber evidence="8 10">2.3.1.274</ecNumber>
    </recommendedName>
    <alternativeName>
        <fullName evidence="10">Acyl-ACP phosphotransacylase</fullName>
    </alternativeName>
    <alternativeName>
        <fullName evidence="10">Acyl-[acyl-carrier-protein]--phosphate acyltransferase</fullName>
    </alternativeName>
    <alternativeName>
        <fullName evidence="10">Phosphate-acyl-ACP acyltransferase</fullName>
    </alternativeName>
</protein>
<reference evidence="12" key="1">
    <citation type="journal article" date="2019" name="Int. J. Syst. Evol. Microbiol.">
        <title>The Global Catalogue of Microorganisms (GCM) 10K type strain sequencing project: providing services to taxonomists for standard genome sequencing and annotation.</title>
        <authorList>
            <consortium name="The Broad Institute Genomics Platform"/>
            <consortium name="The Broad Institute Genome Sequencing Center for Infectious Disease"/>
            <person name="Wu L."/>
            <person name="Ma J."/>
        </authorList>
    </citation>
    <scope>NUCLEOTIDE SEQUENCE [LARGE SCALE GENOMIC DNA]</scope>
    <source>
        <strain evidence="12">CCUG 56331</strain>
    </source>
</reference>
<keyword evidence="3 10" id="KW-0444">Lipid biosynthesis</keyword>
<proteinExistence type="inferred from homology"/>
<evidence type="ECO:0000256" key="3">
    <source>
        <dbReference type="ARBA" id="ARBA00022516"/>
    </source>
</evidence>
<keyword evidence="2 10" id="KW-0963">Cytoplasm</keyword>
<comment type="caution">
    <text evidence="11">The sequence shown here is derived from an EMBL/GenBank/DDBJ whole genome shotgun (WGS) entry which is preliminary data.</text>
</comment>
<keyword evidence="12" id="KW-1185">Reference proteome</keyword>
<keyword evidence="5 10" id="KW-0443">Lipid metabolism</keyword>
<evidence type="ECO:0000256" key="5">
    <source>
        <dbReference type="ARBA" id="ARBA00023098"/>
    </source>
</evidence>
<dbReference type="EMBL" id="JBHSNQ010000048">
    <property type="protein sequence ID" value="MFC5541287.1"/>
    <property type="molecule type" value="Genomic_DNA"/>
</dbReference>
<evidence type="ECO:0000256" key="4">
    <source>
        <dbReference type="ARBA" id="ARBA00022679"/>
    </source>
</evidence>
<dbReference type="GO" id="GO:0043811">
    <property type="term" value="F:phosphate:acyl-[acyl carrier protein] acyltransferase activity"/>
    <property type="evidence" value="ECO:0007669"/>
    <property type="project" value="UniProtKB-EC"/>
</dbReference>
<keyword evidence="4 10" id="KW-0808">Transferase</keyword>
<evidence type="ECO:0000256" key="7">
    <source>
        <dbReference type="ARBA" id="ARBA00023264"/>
    </source>
</evidence>
<dbReference type="Gene3D" id="3.40.718.10">
    <property type="entry name" value="Isopropylmalate Dehydrogenase"/>
    <property type="match status" value="1"/>
</dbReference>
<evidence type="ECO:0000256" key="9">
    <source>
        <dbReference type="ARBA" id="ARBA00046608"/>
    </source>
</evidence>
<dbReference type="EC" id="2.3.1.274" evidence="8 10"/>
<accession>A0ABW0R923</accession>
<evidence type="ECO:0000256" key="10">
    <source>
        <dbReference type="HAMAP-Rule" id="MF_00019"/>
    </source>
</evidence>